<sequence length="280" mass="31238">MLWFNVIIPNLLPFMILSNLIISLNAASYITFLFAPLLKFLFGISKDGCYAVITGFLCGYPMGAKITADLVTSHKISRSEGIYLLSFCNNVSPIFIINYIINETFHSQSLLKPVCIIIYLSPILCAIVIRPLIRKNAMKYNDFSFSTCEAAVDFKLIDNAILNGFEAITKLGGYIILFALLSQMLIHIPLQHTFLKYWMISLTEITNGLSIVSGSSLSFACKFIIVLTSVSFGGLSCVAQTQSMIKSSGLPIYYYILSKLLNLSFTLFLSIIYLFILNRS</sequence>
<feature type="transmembrane region" description="Helical" evidence="1">
    <location>
        <begin position="252"/>
        <end position="276"/>
    </location>
</feature>
<name>A0A318F0K1_9FIRM</name>
<protein>
    <submittedName>
        <fullName evidence="2">Sporulation integral membrane protein YlbJ</fullName>
    </submittedName>
</protein>
<dbReference type="RefSeq" id="WP_110289949.1">
    <property type="nucleotide sequence ID" value="NZ_QICS01000001.1"/>
</dbReference>
<accession>A0A318F0K1</accession>
<keyword evidence="1" id="KW-0472">Membrane</keyword>
<dbReference type="AlphaFoldDB" id="A0A318F0K1"/>
<feature type="transmembrane region" description="Helical" evidence="1">
    <location>
        <begin position="82"/>
        <end position="101"/>
    </location>
</feature>
<reference evidence="2 3" key="1">
    <citation type="submission" date="2018-05" db="EMBL/GenBank/DDBJ databases">
        <title>Genomic Encyclopedia of Type Strains, Phase IV (KMG-IV): sequencing the most valuable type-strain genomes for metagenomic binning, comparative biology and taxonomic classification.</title>
        <authorList>
            <person name="Goeker M."/>
        </authorList>
    </citation>
    <scope>NUCLEOTIDE SEQUENCE [LARGE SCALE GENOMIC DNA]</scope>
    <source>
        <strain evidence="2 3">DSM 28816</strain>
    </source>
</reference>
<evidence type="ECO:0000256" key="1">
    <source>
        <dbReference type="SAM" id="Phobius"/>
    </source>
</evidence>
<comment type="caution">
    <text evidence="2">The sequence shown here is derived from an EMBL/GenBank/DDBJ whole genome shotgun (WGS) entry which is preliminary data.</text>
</comment>
<feature type="transmembrane region" description="Helical" evidence="1">
    <location>
        <begin position="171"/>
        <end position="190"/>
    </location>
</feature>
<keyword evidence="1" id="KW-0812">Transmembrane</keyword>
<gene>
    <name evidence="2" type="ORF">C8E03_10157</name>
</gene>
<keyword evidence="1" id="KW-1133">Transmembrane helix</keyword>
<feature type="transmembrane region" description="Helical" evidence="1">
    <location>
        <begin position="50"/>
        <end position="70"/>
    </location>
</feature>
<proteinExistence type="predicted"/>
<evidence type="ECO:0000313" key="3">
    <source>
        <dbReference type="Proteomes" id="UP000247523"/>
    </source>
</evidence>
<organism evidence="2 3">
    <name type="scientific">Lachnotalea glycerini</name>
    <dbReference type="NCBI Taxonomy" id="1763509"/>
    <lineage>
        <taxon>Bacteria</taxon>
        <taxon>Bacillati</taxon>
        <taxon>Bacillota</taxon>
        <taxon>Clostridia</taxon>
        <taxon>Lachnospirales</taxon>
        <taxon>Lachnospiraceae</taxon>
        <taxon>Lachnotalea</taxon>
    </lineage>
</organism>
<dbReference type="EMBL" id="QICS01000001">
    <property type="protein sequence ID" value="PXV95428.1"/>
    <property type="molecule type" value="Genomic_DNA"/>
</dbReference>
<feature type="transmembrane region" description="Helical" evidence="1">
    <location>
        <begin position="12"/>
        <end position="38"/>
    </location>
</feature>
<feature type="transmembrane region" description="Helical" evidence="1">
    <location>
        <begin position="113"/>
        <end position="133"/>
    </location>
</feature>
<dbReference type="Proteomes" id="UP000247523">
    <property type="component" value="Unassembled WGS sequence"/>
</dbReference>
<evidence type="ECO:0000313" key="2">
    <source>
        <dbReference type="EMBL" id="PXV95428.1"/>
    </source>
</evidence>